<feature type="transmembrane region" description="Helical" evidence="1">
    <location>
        <begin position="145"/>
        <end position="167"/>
    </location>
</feature>
<dbReference type="AlphaFoldDB" id="A0ABD3SDH7"/>
<evidence type="ECO:0000313" key="3">
    <source>
        <dbReference type="Proteomes" id="UP001530377"/>
    </source>
</evidence>
<gene>
    <name evidence="2" type="ORF">ACHAXA_001990</name>
</gene>
<reference evidence="2 3" key="1">
    <citation type="submission" date="2024-10" db="EMBL/GenBank/DDBJ databases">
        <title>Updated reference genomes for cyclostephanoid diatoms.</title>
        <authorList>
            <person name="Roberts W.R."/>
            <person name="Alverson A.J."/>
        </authorList>
    </citation>
    <scope>NUCLEOTIDE SEQUENCE [LARGE SCALE GENOMIC DNA]</scope>
    <source>
        <strain evidence="2 3">AJA228-03</strain>
    </source>
</reference>
<keyword evidence="1" id="KW-0812">Transmembrane</keyword>
<dbReference type="EMBL" id="JALLPB020000063">
    <property type="protein sequence ID" value="KAL3822525.1"/>
    <property type="molecule type" value="Genomic_DNA"/>
</dbReference>
<feature type="transmembrane region" description="Helical" evidence="1">
    <location>
        <begin position="48"/>
        <end position="69"/>
    </location>
</feature>
<accession>A0ABD3SDH7</accession>
<sequence>RAHTDRLSPAARANQNYSVACCAILFLLSLLVVFFHSRPLLSGLIIGTRIEGVTIFVLTAFWSALVGIVSDTRHGLATDSFGGISNGNLYYFSWGGGCDIACLGATGSIQMGSSARLFDNHCGLSSAGLGVEEMGSIKFCKRCQLGIAIGIFSAVTSMALIGIKLGITGRGRMPWLYATESILCCMLVAR</sequence>
<evidence type="ECO:0000313" key="2">
    <source>
        <dbReference type="EMBL" id="KAL3822525.1"/>
    </source>
</evidence>
<evidence type="ECO:0000256" key="1">
    <source>
        <dbReference type="SAM" id="Phobius"/>
    </source>
</evidence>
<comment type="caution">
    <text evidence="2">The sequence shown here is derived from an EMBL/GenBank/DDBJ whole genome shotgun (WGS) entry which is preliminary data.</text>
</comment>
<organism evidence="2 3">
    <name type="scientific">Cyclostephanos tholiformis</name>
    <dbReference type="NCBI Taxonomy" id="382380"/>
    <lineage>
        <taxon>Eukaryota</taxon>
        <taxon>Sar</taxon>
        <taxon>Stramenopiles</taxon>
        <taxon>Ochrophyta</taxon>
        <taxon>Bacillariophyta</taxon>
        <taxon>Coscinodiscophyceae</taxon>
        <taxon>Thalassiosirophycidae</taxon>
        <taxon>Stephanodiscales</taxon>
        <taxon>Stephanodiscaceae</taxon>
        <taxon>Cyclostephanos</taxon>
    </lineage>
</organism>
<name>A0ABD3SDH7_9STRA</name>
<feature type="transmembrane region" description="Helical" evidence="1">
    <location>
        <begin position="17"/>
        <end position="36"/>
    </location>
</feature>
<feature type="non-terminal residue" evidence="2">
    <location>
        <position position="1"/>
    </location>
</feature>
<dbReference type="Proteomes" id="UP001530377">
    <property type="component" value="Unassembled WGS sequence"/>
</dbReference>
<keyword evidence="3" id="KW-1185">Reference proteome</keyword>
<keyword evidence="1" id="KW-1133">Transmembrane helix</keyword>
<protein>
    <submittedName>
        <fullName evidence="2">Uncharacterized protein</fullName>
    </submittedName>
</protein>
<keyword evidence="1" id="KW-0472">Membrane</keyword>
<proteinExistence type="predicted"/>